<dbReference type="Gene3D" id="3.40.50.150">
    <property type="entry name" value="Vaccinia Virus protein VP39"/>
    <property type="match status" value="1"/>
</dbReference>
<evidence type="ECO:0000313" key="9">
    <source>
        <dbReference type="Proteomes" id="UP001139035"/>
    </source>
</evidence>
<evidence type="ECO:0000256" key="6">
    <source>
        <dbReference type="PIRSR" id="PIRSR000410-1"/>
    </source>
</evidence>
<dbReference type="EMBL" id="JAJUWU010000010">
    <property type="protein sequence ID" value="MCE7028609.1"/>
    <property type="molecule type" value="Genomic_DNA"/>
</dbReference>
<dbReference type="EC" id="2.1.1.80" evidence="5"/>
<dbReference type="InterPro" id="IPR029063">
    <property type="entry name" value="SAM-dependent_MTases_sf"/>
</dbReference>
<feature type="binding site" evidence="6">
    <location>
        <begin position="224"/>
        <end position="225"/>
    </location>
    <ligand>
        <name>S-adenosyl-L-methionine</name>
        <dbReference type="ChEBI" id="CHEBI:59789"/>
    </ligand>
</feature>
<keyword evidence="2 5" id="KW-0489">Methyltransferase</keyword>
<dbReference type="InterPro" id="IPR036804">
    <property type="entry name" value="CheR_N_sf"/>
</dbReference>
<comment type="function">
    <text evidence="5">Methylation of the membrane-bound methyl-accepting chemotaxis proteins (MCP) to form gamma-glutamyl methyl ester residues in MCP.</text>
</comment>
<comment type="caution">
    <text evidence="8">The sequence shown here is derived from an EMBL/GenBank/DDBJ whole genome shotgun (WGS) entry which is preliminary data.</text>
</comment>
<feature type="binding site" evidence="6">
    <location>
        <begin position="242"/>
        <end position="243"/>
    </location>
    <ligand>
        <name>S-adenosyl-L-methionine</name>
        <dbReference type="ChEBI" id="CHEBI:59789"/>
    </ligand>
</feature>
<keyword evidence="9" id="KW-1185">Reference proteome</keyword>
<feature type="binding site" evidence="6">
    <location>
        <position position="95"/>
    </location>
    <ligand>
        <name>S-adenosyl-L-methionine</name>
        <dbReference type="ChEBI" id="CHEBI:59789"/>
    </ligand>
</feature>
<feature type="binding site" evidence="6">
    <location>
        <position position="97"/>
    </location>
    <ligand>
        <name>S-adenosyl-L-methionine</name>
        <dbReference type="ChEBI" id="CHEBI:59789"/>
    </ligand>
</feature>
<dbReference type="InterPro" id="IPR022641">
    <property type="entry name" value="CheR_N"/>
</dbReference>
<reference evidence="8" key="1">
    <citation type="submission" date="2022-01" db="EMBL/GenBank/DDBJ databases">
        <title>Jiella avicenniae sp. nov., a novel endophytic bacterium isolated from bark of Avicennia marina.</title>
        <authorList>
            <person name="Tuo L."/>
        </authorList>
    </citation>
    <scope>NUCLEOTIDE SEQUENCE</scope>
    <source>
        <strain evidence="8">CBK1P-4</strain>
    </source>
</reference>
<dbReference type="InterPro" id="IPR050903">
    <property type="entry name" value="Bact_Chemotaxis_MeTrfase"/>
</dbReference>
<evidence type="ECO:0000256" key="1">
    <source>
        <dbReference type="ARBA" id="ARBA00001541"/>
    </source>
</evidence>
<dbReference type="GO" id="GO:0032259">
    <property type="term" value="P:methylation"/>
    <property type="evidence" value="ECO:0007669"/>
    <property type="project" value="UniProtKB-KW"/>
</dbReference>
<accession>A0A9X1P2L3</accession>
<gene>
    <name evidence="8" type="ORF">LZD57_11470</name>
</gene>
<feature type="binding site" evidence="6">
    <location>
        <position position="165"/>
    </location>
    <ligand>
        <name>S-adenosyl-L-methionine</name>
        <dbReference type="ChEBI" id="CHEBI:59789"/>
    </ligand>
</feature>
<keyword evidence="4 5" id="KW-0949">S-adenosyl-L-methionine</keyword>
<evidence type="ECO:0000256" key="2">
    <source>
        <dbReference type="ARBA" id="ARBA00022603"/>
    </source>
</evidence>
<dbReference type="PIRSF" id="PIRSF000410">
    <property type="entry name" value="CheR"/>
    <property type="match status" value="1"/>
</dbReference>
<feature type="domain" description="CheR-type methyltransferase" evidence="7">
    <location>
        <begin position="24"/>
        <end position="296"/>
    </location>
</feature>
<proteinExistence type="predicted"/>
<dbReference type="PANTHER" id="PTHR24422:SF26">
    <property type="entry name" value="CHEMOTAXIS PROTEIN METHYLTRANSFERASE"/>
    <property type="match status" value="1"/>
</dbReference>
<evidence type="ECO:0000256" key="3">
    <source>
        <dbReference type="ARBA" id="ARBA00022679"/>
    </source>
</evidence>
<dbReference type="SUPFAM" id="SSF47757">
    <property type="entry name" value="Chemotaxis receptor methyltransferase CheR, N-terminal domain"/>
    <property type="match status" value="1"/>
</dbReference>
<evidence type="ECO:0000259" key="7">
    <source>
        <dbReference type="PROSITE" id="PS50123"/>
    </source>
</evidence>
<evidence type="ECO:0000256" key="4">
    <source>
        <dbReference type="ARBA" id="ARBA00022691"/>
    </source>
</evidence>
<dbReference type="SMART" id="SM00138">
    <property type="entry name" value="MeTrc"/>
    <property type="match status" value="1"/>
</dbReference>
<evidence type="ECO:0000256" key="5">
    <source>
        <dbReference type="PIRNR" id="PIRNR000410"/>
    </source>
</evidence>
<dbReference type="Pfam" id="PF01739">
    <property type="entry name" value="CheR"/>
    <property type="match status" value="1"/>
</dbReference>
<dbReference type="AlphaFoldDB" id="A0A9X1P2L3"/>
<dbReference type="InterPro" id="IPR000780">
    <property type="entry name" value="CheR_MeTrfase"/>
</dbReference>
<dbReference type="RefSeq" id="WP_233719767.1">
    <property type="nucleotide sequence ID" value="NZ_JAJUWU010000010.1"/>
</dbReference>
<protein>
    <recommendedName>
        <fullName evidence="5">Chemotaxis protein methyltransferase</fullName>
        <ecNumber evidence="5">2.1.1.80</ecNumber>
    </recommendedName>
</protein>
<dbReference type="PROSITE" id="PS50123">
    <property type="entry name" value="CHER"/>
    <property type="match status" value="1"/>
</dbReference>
<feature type="binding site" evidence="6">
    <location>
        <position position="139"/>
    </location>
    <ligand>
        <name>S-adenosyl-L-methionine</name>
        <dbReference type="ChEBI" id="CHEBI:59789"/>
    </ligand>
</feature>
<dbReference type="PRINTS" id="PR00996">
    <property type="entry name" value="CHERMTFRASE"/>
</dbReference>
<evidence type="ECO:0000313" key="8">
    <source>
        <dbReference type="EMBL" id="MCE7028609.1"/>
    </source>
</evidence>
<dbReference type="GO" id="GO:0008983">
    <property type="term" value="F:protein-glutamate O-methyltransferase activity"/>
    <property type="evidence" value="ECO:0007669"/>
    <property type="project" value="UniProtKB-EC"/>
</dbReference>
<dbReference type="Proteomes" id="UP001139035">
    <property type="component" value="Unassembled WGS sequence"/>
</dbReference>
<sequence>MALSSAVVDTGTRAARPPVPSDQISVADFGRLADLVTRKTGIKLPPAKRLMIEGRLRKRMRACNRPNLDAYCRFLFDQGGLESEIVHLIDVVTTNKTDFFREPEHLHFMENHMVDALLSQTRPRPLLKVWSAASSNGAEAWSITMVLEDIARKRRTFNYAILGTDISTVVLEQARRAVYPVEAMAPVPADKRQRYVMESRVPELRGEVRIVPELRRRVRFDRMNLMDTQYPYDRDVDIIFLRNVLIYFDKANQEAVVSRLVGHLRRGGYLVVGHSESMVVNAADVRQVGPTVFQKS</sequence>
<comment type="catalytic activity">
    <reaction evidence="1 5">
        <text>L-glutamyl-[protein] + S-adenosyl-L-methionine = [protein]-L-glutamate 5-O-methyl ester + S-adenosyl-L-homocysteine</text>
        <dbReference type="Rhea" id="RHEA:24452"/>
        <dbReference type="Rhea" id="RHEA-COMP:10208"/>
        <dbReference type="Rhea" id="RHEA-COMP:10311"/>
        <dbReference type="ChEBI" id="CHEBI:29973"/>
        <dbReference type="ChEBI" id="CHEBI:57856"/>
        <dbReference type="ChEBI" id="CHEBI:59789"/>
        <dbReference type="ChEBI" id="CHEBI:82795"/>
        <dbReference type="EC" id="2.1.1.80"/>
    </reaction>
</comment>
<dbReference type="Pfam" id="PF03705">
    <property type="entry name" value="CheR_N"/>
    <property type="match status" value="1"/>
</dbReference>
<dbReference type="PANTHER" id="PTHR24422">
    <property type="entry name" value="CHEMOTAXIS PROTEIN METHYLTRANSFERASE"/>
    <property type="match status" value="1"/>
</dbReference>
<organism evidence="8 9">
    <name type="scientific">Jiella avicenniae</name>
    <dbReference type="NCBI Taxonomy" id="2907202"/>
    <lineage>
        <taxon>Bacteria</taxon>
        <taxon>Pseudomonadati</taxon>
        <taxon>Pseudomonadota</taxon>
        <taxon>Alphaproteobacteria</taxon>
        <taxon>Hyphomicrobiales</taxon>
        <taxon>Aurantimonadaceae</taxon>
        <taxon>Jiella</taxon>
    </lineage>
</organism>
<keyword evidence="3 5" id="KW-0808">Transferase</keyword>
<name>A0A9X1P2L3_9HYPH</name>
<dbReference type="SUPFAM" id="SSF53335">
    <property type="entry name" value="S-adenosyl-L-methionine-dependent methyltransferases"/>
    <property type="match status" value="1"/>
</dbReference>
<dbReference type="InterPro" id="IPR026024">
    <property type="entry name" value="Chemotaxis_MeTrfase_CheR"/>
</dbReference>
<feature type="binding site" evidence="6">
    <location>
        <position position="101"/>
    </location>
    <ligand>
        <name>S-adenosyl-L-methionine</name>
        <dbReference type="ChEBI" id="CHEBI:59789"/>
    </ligand>
</feature>
<dbReference type="InterPro" id="IPR022642">
    <property type="entry name" value="CheR_C"/>
</dbReference>
<dbReference type="Gene3D" id="1.10.155.10">
    <property type="entry name" value="Chemotaxis receptor methyltransferase CheR, N-terminal domain"/>
    <property type="match status" value="1"/>
</dbReference>